<keyword evidence="2" id="KW-1185">Reference proteome</keyword>
<organism evidence="1 2">
    <name type="scientific">Ambispora leptoticha</name>
    <dbReference type="NCBI Taxonomy" id="144679"/>
    <lineage>
        <taxon>Eukaryota</taxon>
        <taxon>Fungi</taxon>
        <taxon>Fungi incertae sedis</taxon>
        <taxon>Mucoromycota</taxon>
        <taxon>Glomeromycotina</taxon>
        <taxon>Glomeromycetes</taxon>
        <taxon>Archaeosporales</taxon>
        <taxon>Ambisporaceae</taxon>
        <taxon>Ambispora</taxon>
    </lineage>
</organism>
<feature type="non-terminal residue" evidence="1">
    <location>
        <position position="342"/>
    </location>
</feature>
<accession>A0A9N9IVG4</accession>
<dbReference type="Proteomes" id="UP000789508">
    <property type="component" value="Unassembled WGS sequence"/>
</dbReference>
<reference evidence="1" key="1">
    <citation type="submission" date="2021-06" db="EMBL/GenBank/DDBJ databases">
        <authorList>
            <person name="Kallberg Y."/>
            <person name="Tangrot J."/>
            <person name="Rosling A."/>
        </authorList>
    </citation>
    <scope>NUCLEOTIDE SEQUENCE</scope>
    <source>
        <strain evidence="1">FL130A</strain>
    </source>
</reference>
<protein>
    <submittedName>
        <fullName evidence="1">1961_t:CDS:1</fullName>
    </submittedName>
</protein>
<dbReference type="EMBL" id="CAJVPS010040153">
    <property type="protein sequence ID" value="CAG8750069.1"/>
    <property type="molecule type" value="Genomic_DNA"/>
</dbReference>
<comment type="caution">
    <text evidence="1">The sequence shown here is derived from an EMBL/GenBank/DDBJ whole genome shotgun (WGS) entry which is preliminary data.</text>
</comment>
<sequence length="342" mass="39303">RFFIHNYPNNARIEACYESNGQLYYSYYNVISLGNYPANPKLTQKTRNHMPQYLVSDNYIVETEVAKKILKCKTNYVVGSKICYVISWKEGRTEWSINSTKSSTEVINIFLQKINQKTSKLSGPRVFGFDIKPLHKARLQIEYTCSKTNKRNRPLEDITSPSQQNKRLNTFGKDAQNAISQLITKHKLTDLSGKPIVSMRHINFNFKKEQVKIKFSDSNTQTELDSVVRACDEALLGHDGYRHLAAVAPTLFHEYLVADRRNKINEIMKNKIYIQSFNIDNKQFNMENSINESIDDISISNQDRGNGVYRSISTLLKVLIPIWKSGENPTIISGDILYLKLG</sequence>
<evidence type="ECO:0000313" key="2">
    <source>
        <dbReference type="Proteomes" id="UP000789508"/>
    </source>
</evidence>
<proteinExistence type="predicted"/>
<dbReference type="AlphaFoldDB" id="A0A9N9IVG4"/>
<feature type="non-terminal residue" evidence="1">
    <location>
        <position position="1"/>
    </location>
</feature>
<evidence type="ECO:0000313" key="1">
    <source>
        <dbReference type="EMBL" id="CAG8750069.1"/>
    </source>
</evidence>
<dbReference type="OrthoDB" id="2432793at2759"/>
<name>A0A9N9IVG4_9GLOM</name>
<gene>
    <name evidence="1" type="ORF">ALEPTO_LOCUS13262</name>
</gene>